<gene>
    <name evidence="1" type="ORF">NZH93_08585</name>
</gene>
<dbReference type="InterPro" id="IPR029058">
    <property type="entry name" value="AB_hydrolase_fold"/>
</dbReference>
<keyword evidence="2" id="KW-1185">Reference proteome</keyword>
<reference evidence="1" key="1">
    <citation type="submission" date="2022-08" db="EMBL/GenBank/DDBJ databases">
        <authorList>
            <person name="Tistechok S."/>
            <person name="Samborskyy M."/>
            <person name="Roman I."/>
        </authorList>
    </citation>
    <scope>NUCLEOTIDE SEQUENCE</scope>
    <source>
        <strain evidence="1">DSM 103496</strain>
    </source>
</reference>
<proteinExistence type="predicted"/>
<name>A0A9X3AEJ1_9PSEU</name>
<organism evidence="1 2">
    <name type="scientific">Umezawaea endophytica</name>
    <dbReference type="NCBI Taxonomy" id="1654476"/>
    <lineage>
        <taxon>Bacteria</taxon>
        <taxon>Bacillati</taxon>
        <taxon>Actinomycetota</taxon>
        <taxon>Actinomycetes</taxon>
        <taxon>Pseudonocardiales</taxon>
        <taxon>Pseudonocardiaceae</taxon>
        <taxon>Umezawaea</taxon>
    </lineage>
</organism>
<dbReference type="Proteomes" id="UP001141259">
    <property type="component" value="Unassembled WGS sequence"/>
</dbReference>
<dbReference type="EMBL" id="JANYMP010000003">
    <property type="protein sequence ID" value="MCS7476911.1"/>
    <property type="molecule type" value="Genomic_DNA"/>
</dbReference>
<comment type="caution">
    <text evidence="1">The sequence shown here is derived from an EMBL/GenBank/DDBJ whole genome shotgun (WGS) entry which is preliminary data.</text>
</comment>
<dbReference type="Gene3D" id="3.40.50.1820">
    <property type="entry name" value="alpha/beta hydrolase"/>
    <property type="match status" value="1"/>
</dbReference>
<keyword evidence="1" id="KW-0378">Hydrolase</keyword>
<dbReference type="RefSeq" id="WP_259622424.1">
    <property type="nucleotide sequence ID" value="NZ_JANYMP010000003.1"/>
</dbReference>
<evidence type="ECO:0000313" key="1">
    <source>
        <dbReference type="EMBL" id="MCS7476911.1"/>
    </source>
</evidence>
<sequence length="95" mass="10950">MRHTFRPLLFSGFKYRARLPPQHLFTDDELRAIEVPTLIVLAGRSNIHRPHEVVARLEPLNPDIRTEIVPRTTHMLTLQEPDLVTARILDFTGSS</sequence>
<accession>A0A9X3AEJ1</accession>
<dbReference type="SUPFAM" id="SSF53474">
    <property type="entry name" value="alpha/beta-Hydrolases"/>
    <property type="match status" value="1"/>
</dbReference>
<dbReference type="GO" id="GO:0016787">
    <property type="term" value="F:hydrolase activity"/>
    <property type="evidence" value="ECO:0007669"/>
    <property type="project" value="UniProtKB-KW"/>
</dbReference>
<dbReference type="AlphaFoldDB" id="A0A9X3AEJ1"/>
<evidence type="ECO:0000313" key="2">
    <source>
        <dbReference type="Proteomes" id="UP001141259"/>
    </source>
</evidence>
<protein>
    <submittedName>
        <fullName evidence="1">Alpha/beta hydrolase</fullName>
    </submittedName>
</protein>